<gene>
    <name evidence="5" type="ORF">SAMD00023353_0701010</name>
</gene>
<dbReference type="PANTHER" id="PTHR10039:SF16">
    <property type="entry name" value="GPI INOSITOL-DEACYLASE"/>
    <property type="match status" value="1"/>
</dbReference>
<organism evidence="5">
    <name type="scientific">Rosellinia necatrix</name>
    <name type="common">White root-rot fungus</name>
    <dbReference type="NCBI Taxonomy" id="77044"/>
    <lineage>
        <taxon>Eukaryota</taxon>
        <taxon>Fungi</taxon>
        <taxon>Dikarya</taxon>
        <taxon>Ascomycota</taxon>
        <taxon>Pezizomycotina</taxon>
        <taxon>Sordariomycetes</taxon>
        <taxon>Xylariomycetidae</taxon>
        <taxon>Xylariales</taxon>
        <taxon>Xylariaceae</taxon>
        <taxon>Rosellinia</taxon>
    </lineage>
</organism>
<evidence type="ECO:0000256" key="2">
    <source>
        <dbReference type="PROSITE-ProRule" id="PRU00221"/>
    </source>
</evidence>
<protein>
    <submittedName>
        <fullName evidence="5">Putative vegetative incompatibility protein HET-E-1</fullName>
    </submittedName>
</protein>
<proteinExistence type="predicted"/>
<dbReference type="Pfam" id="PF22939">
    <property type="entry name" value="WHD_GPIID"/>
    <property type="match status" value="1"/>
</dbReference>
<keyword evidence="6" id="KW-1185">Reference proteome</keyword>
<dbReference type="InterPro" id="IPR036322">
    <property type="entry name" value="WD40_repeat_dom_sf"/>
</dbReference>
<keyword evidence="2" id="KW-0853">WD repeat</keyword>
<evidence type="ECO:0000313" key="6">
    <source>
        <dbReference type="Proteomes" id="UP000054516"/>
    </source>
</evidence>
<reference evidence="5" key="1">
    <citation type="submission" date="2016-03" db="EMBL/GenBank/DDBJ databases">
        <title>Draft genome sequence of Rosellinia necatrix.</title>
        <authorList>
            <person name="Kanematsu S."/>
        </authorList>
    </citation>
    <scope>NUCLEOTIDE SEQUENCE [LARGE SCALE GENOMIC DNA]</scope>
    <source>
        <strain evidence="5">W97</strain>
    </source>
</reference>
<dbReference type="Pfam" id="PF24883">
    <property type="entry name" value="NPHP3_N"/>
    <property type="match status" value="1"/>
</dbReference>
<dbReference type="PANTHER" id="PTHR10039">
    <property type="entry name" value="AMELOGENIN"/>
    <property type="match status" value="1"/>
</dbReference>
<name>A0A1S8A5Y9_ROSNE</name>
<dbReference type="SMART" id="SM00320">
    <property type="entry name" value="WD40"/>
    <property type="match status" value="5"/>
</dbReference>
<dbReference type="Pfam" id="PF00400">
    <property type="entry name" value="WD40"/>
    <property type="match status" value="1"/>
</dbReference>
<evidence type="ECO:0000256" key="1">
    <source>
        <dbReference type="ARBA" id="ARBA00022737"/>
    </source>
</evidence>
<dbReference type="InterPro" id="IPR001680">
    <property type="entry name" value="WD40_rpt"/>
</dbReference>
<dbReference type="InterPro" id="IPR027417">
    <property type="entry name" value="P-loop_NTPase"/>
</dbReference>
<dbReference type="Gene3D" id="3.40.50.300">
    <property type="entry name" value="P-loop containing nucleotide triphosphate hydrolases"/>
    <property type="match status" value="1"/>
</dbReference>
<dbReference type="Proteomes" id="UP000054516">
    <property type="component" value="Unassembled WGS sequence"/>
</dbReference>
<feature type="repeat" description="WD" evidence="2">
    <location>
        <begin position="779"/>
        <end position="819"/>
    </location>
</feature>
<dbReference type="InterPro" id="IPR056884">
    <property type="entry name" value="NPHP3-like_N"/>
</dbReference>
<dbReference type="OMA" id="DCCFFFF"/>
<dbReference type="SUPFAM" id="SSF50978">
    <property type="entry name" value="WD40 repeat-like"/>
    <property type="match status" value="2"/>
</dbReference>
<dbReference type="InterPro" id="IPR054471">
    <property type="entry name" value="GPIID_WHD"/>
</dbReference>
<dbReference type="PROSITE" id="PS50082">
    <property type="entry name" value="WD_REPEATS_2"/>
    <property type="match status" value="1"/>
</dbReference>
<dbReference type="SUPFAM" id="SSF52540">
    <property type="entry name" value="P-loop containing nucleoside triphosphate hydrolases"/>
    <property type="match status" value="1"/>
</dbReference>
<dbReference type="InterPro" id="IPR015943">
    <property type="entry name" value="WD40/YVTN_repeat-like_dom_sf"/>
</dbReference>
<evidence type="ECO:0000313" key="5">
    <source>
        <dbReference type="EMBL" id="GAW25471.1"/>
    </source>
</evidence>
<sequence>MGGLVIKKAYVLACQTPEYSSLATRICAVFFLATPHQGAGVAQLLSRFLSLSGPRPFVRDLFPESSMLQTINEQFPRYSECLQLFSFYETKPMYYGVGKGLIVEKHCAVMNYTNERRIYLDANHRDVARFSTPSDPSYILVRNALATVIDSRRAPVLPVQKRLQHVELAALSKFLGVSGAPEDKLITNESRKLPGSCEWLIQKESFQQWRNALTSRIFWLRGRPGAGKTVLASHVTSHIRALGLDCCYFFFTHGDEEKGTVNALLRSMAWQMAVMHSDALTAILTVTDSWEECAMDKVDHIAVWHRIFANAILEVKLSRPQYWVIDALDECRNSQELMFFLRKAQERWPLCILITSRNGIETYLSATTPSMEVISEDILEDNKQDIASFLSANLDRIPCATTSARQDVSDQILRNSRGCFLWVSLVLEELRQVYTAADISRVLDNDHSDMDALYARIVNELSRAKFGKDLARTILTWATCAFRPLSVNEIRPAVELDIRDSIDDIEKSIGACGNLVFIDKAKKVQFVHLTAREFLTRKDISSEFTIDKSVAHKRLALVCIQTLCENRGNSKEGSGTRRVANNTTGNTESALYDYASTYIFQHALQVETTNNEIFVELAKFLSSREVLVWIEYLVKKTGLQRIYQAGESCKSLVSCRVYQTQPIDTRKQLLLVERWGIDLVRLVNKFGNKLYQFPSSIYSLIPPFCPSESVFRKQFVNAHYGLNVQGCIPKDWDDYLCAVPYPCQAKPTNIASSRKNTAVMLLNRVIVVYDNTTMLETNTFNHQEPIWTGSFSENGKLFASGGTKTVRVWNLDSSEQIISCKIPAMCMSMAFIEYDDILLIATNNNLVIYWDIPNNTLKGEAIDWTIDLLDTEPQLQARRPTMAAFSTEQNLLAIAYKGEDIILWTPDGNRIYDMYEKGNGSYRSERAPTVLGKVSVLAFAFGSTIGSNLLAVAYADGDVVIYDTDSGECRGSLVEVNAQTMACSPDGRILATADSRGNIDLFNLQTLKFMHRVRLDIEAIGVKKISFMPDNLRLLSIGGKQFTVWDSTMLFQQDPKDSIIDNGAYSALAQPPEREPVELERSPEDVPITAMVCMRETTGVIYGKDDGSVRMYSTPSQPHGQELFIQTKNRAITVIHFDDDSDILTCGDTTGRVTSRKLIRKSQNDWISGEIIFDKTGQSSISQVIASAKHDRVLVSTVASDAVWSLAATSATRCIACVEGSPKQRWLTSAMNEDLLVRFSTGIATIYQWASLTPIGSVELVLGENVPLRFESIVLFQHPQYFASIHVFESDRWPSTRVYHLWDLRDLTSKAQTENGTISPVLYFWRYKLDRVIGVVDERAVFMTSDNWFCSVRIVPHGRESTQHFFVPGDWMRSRHEIPPELRPSGEVVIAKRTDVVIIRRGFEVRNNKDISSGRHVPNTWSIPR</sequence>
<feature type="domain" description="GPI inositol-deacylase winged helix" evidence="3">
    <location>
        <begin position="463"/>
        <end position="547"/>
    </location>
</feature>
<evidence type="ECO:0000259" key="4">
    <source>
        <dbReference type="Pfam" id="PF24883"/>
    </source>
</evidence>
<dbReference type="Gene3D" id="2.130.10.10">
    <property type="entry name" value="YVTN repeat-like/Quinoprotein amine dehydrogenase"/>
    <property type="match status" value="2"/>
</dbReference>
<accession>A0A1S8A5Y9</accession>
<dbReference type="OrthoDB" id="194358at2759"/>
<dbReference type="EMBL" id="DF977452">
    <property type="protein sequence ID" value="GAW25471.1"/>
    <property type="molecule type" value="Genomic_DNA"/>
</dbReference>
<feature type="domain" description="Nephrocystin 3-like N-terminal" evidence="4">
    <location>
        <begin position="195"/>
        <end position="357"/>
    </location>
</feature>
<evidence type="ECO:0000259" key="3">
    <source>
        <dbReference type="Pfam" id="PF22939"/>
    </source>
</evidence>
<keyword evidence="1" id="KW-0677">Repeat</keyword>